<dbReference type="CDD" id="cd16442">
    <property type="entry name" value="BPL"/>
    <property type="match status" value="1"/>
</dbReference>
<keyword evidence="2" id="KW-0092">Biotin</keyword>
<protein>
    <recommendedName>
        <fullName evidence="2">Bifunctional ligase/repressor BirA</fullName>
    </recommendedName>
    <alternativeName>
        <fullName evidence="2">Biotin operon repressor</fullName>
    </alternativeName>
    <alternativeName>
        <fullName evidence="2">Biotin--[acetyl-CoA-carboxylase] ligase</fullName>
        <ecNumber evidence="2">6.3.4.15</ecNumber>
    </alternativeName>
    <alternativeName>
        <fullName evidence="2">Biotin--protein ligase</fullName>
    </alternativeName>
    <alternativeName>
        <fullName evidence="2">Biotin-[acetyl-CoA carboxylase] synthetase</fullName>
    </alternativeName>
</protein>
<organism evidence="4 5">
    <name type="scientific">Pseudohongiella spirulinae</name>
    <dbReference type="NCBI Taxonomy" id="1249552"/>
    <lineage>
        <taxon>Bacteria</taxon>
        <taxon>Pseudomonadati</taxon>
        <taxon>Pseudomonadota</taxon>
        <taxon>Gammaproteobacteria</taxon>
        <taxon>Pseudomonadales</taxon>
        <taxon>Pseudohongiellaceae</taxon>
        <taxon>Pseudohongiella</taxon>
    </lineage>
</organism>
<comment type="catalytic activity">
    <reaction evidence="2">
        <text>biotin + L-lysyl-[protein] + ATP = N(6)-biotinyl-L-lysyl-[protein] + AMP + diphosphate + H(+)</text>
        <dbReference type="Rhea" id="RHEA:11756"/>
        <dbReference type="Rhea" id="RHEA-COMP:9752"/>
        <dbReference type="Rhea" id="RHEA-COMP:10505"/>
        <dbReference type="ChEBI" id="CHEBI:15378"/>
        <dbReference type="ChEBI" id="CHEBI:29969"/>
        <dbReference type="ChEBI" id="CHEBI:30616"/>
        <dbReference type="ChEBI" id="CHEBI:33019"/>
        <dbReference type="ChEBI" id="CHEBI:57586"/>
        <dbReference type="ChEBI" id="CHEBI:83144"/>
        <dbReference type="ChEBI" id="CHEBI:456215"/>
        <dbReference type="EC" id="6.3.4.15"/>
    </reaction>
</comment>
<dbReference type="SUPFAM" id="SSF46785">
    <property type="entry name" value="Winged helix' DNA-binding domain"/>
    <property type="match status" value="1"/>
</dbReference>
<name>A0A0S2KFL2_9GAMM</name>
<dbReference type="InterPro" id="IPR004408">
    <property type="entry name" value="Biotin_CoA_COase_ligase"/>
</dbReference>
<dbReference type="STRING" id="1249552.PS2015_2471"/>
<dbReference type="InterPro" id="IPR045864">
    <property type="entry name" value="aa-tRNA-synth_II/BPL/LPL"/>
</dbReference>
<dbReference type="GO" id="GO:0003677">
    <property type="term" value="F:DNA binding"/>
    <property type="evidence" value="ECO:0007669"/>
    <property type="project" value="UniProtKB-UniRule"/>
</dbReference>
<dbReference type="NCBIfam" id="TIGR00121">
    <property type="entry name" value="birA_ligase"/>
    <property type="match status" value="1"/>
</dbReference>
<sequence>MNVLPLLHCLADGEYHSGQDIGRELGVSRAAIWKQMQVIKDLGVGIEAVTGRGYCIPGGLDLLNKERIISAFSELARPLSAHLEVKFSTGSTNTDALACAEAGLSQCLIIAEHQQAGRGRRGREWVSPFGHNVYMSLLWTFQSGIAALEGLSLVCAIAVRRTLQNQGVEGVRLKWPNDVYLDSRKAAGILLEVRGDISGPCQLVIGLGVNTWLPPEVAGRIEQPYSDLRSAGLAIVSRNDLAAALVNELVSALVCFEAQGFEPFREEWMGADLYVGNKVEIHAGSQVKVGDHAGVDLSGRLLLDTELGRVLVAGGEMMPGLRPASV</sequence>
<gene>
    <name evidence="2" type="primary">birA</name>
    <name evidence="4" type="ORF">PS2015_2471</name>
</gene>
<dbReference type="InterPro" id="IPR013196">
    <property type="entry name" value="HTH_11"/>
</dbReference>
<keyword evidence="2" id="KW-0678">Repressor</keyword>
<dbReference type="Pfam" id="PF08279">
    <property type="entry name" value="HTH_11"/>
    <property type="match status" value="1"/>
</dbReference>
<dbReference type="PANTHER" id="PTHR12835">
    <property type="entry name" value="BIOTIN PROTEIN LIGASE"/>
    <property type="match status" value="1"/>
</dbReference>
<proteinExistence type="inferred from homology"/>
<dbReference type="EMBL" id="CP013189">
    <property type="protein sequence ID" value="ALO47105.1"/>
    <property type="molecule type" value="Genomic_DNA"/>
</dbReference>
<dbReference type="HAMAP" id="MF_00978">
    <property type="entry name" value="Bifunct_BirA"/>
    <property type="match status" value="1"/>
</dbReference>
<feature type="binding site" evidence="2">
    <location>
        <begin position="91"/>
        <end position="93"/>
    </location>
    <ligand>
        <name>biotin</name>
        <dbReference type="ChEBI" id="CHEBI:57586"/>
    </ligand>
</feature>
<feature type="domain" description="BPL/LPL catalytic" evidence="3">
    <location>
        <begin position="70"/>
        <end position="257"/>
    </location>
</feature>
<keyword evidence="5" id="KW-1185">Reference proteome</keyword>
<keyword evidence="1 2" id="KW-0436">Ligase</keyword>
<dbReference type="GO" id="GO:0005524">
    <property type="term" value="F:ATP binding"/>
    <property type="evidence" value="ECO:0007669"/>
    <property type="project" value="UniProtKB-UniRule"/>
</dbReference>
<dbReference type="Proteomes" id="UP000065641">
    <property type="component" value="Chromosome"/>
</dbReference>
<dbReference type="AlphaFoldDB" id="A0A0S2KFL2"/>
<dbReference type="GO" id="GO:0004077">
    <property type="term" value="F:biotin--[biotin carboxyl-carrier protein] ligase activity"/>
    <property type="evidence" value="ECO:0007669"/>
    <property type="project" value="UniProtKB-UniRule"/>
</dbReference>
<feature type="binding site" evidence="2">
    <location>
        <position position="114"/>
    </location>
    <ligand>
        <name>biotin</name>
        <dbReference type="ChEBI" id="CHEBI:57586"/>
    </ligand>
</feature>
<dbReference type="PATRIC" id="fig|1249552.3.peg.2487"/>
<dbReference type="InterPro" id="IPR036390">
    <property type="entry name" value="WH_DNA-bd_sf"/>
</dbReference>
<dbReference type="GO" id="GO:0005737">
    <property type="term" value="C:cytoplasm"/>
    <property type="evidence" value="ECO:0007669"/>
    <property type="project" value="TreeGrafter"/>
</dbReference>
<keyword evidence="2" id="KW-0805">Transcription regulation</keyword>
<keyword evidence="2" id="KW-0804">Transcription</keyword>
<evidence type="ECO:0000313" key="5">
    <source>
        <dbReference type="Proteomes" id="UP000065641"/>
    </source>
</evidence>
<evidence type="ECO:0000259" key="3">
    <source>
        <dbReference type="PROSITE" id="PS51733"/>
    </source>
</evidence>
<feature type="binding site" evidence="2">
    <location>
        <begin position="118"/>
        <end position="120"/>
    </location>
    <ligand>
        <name>biotin</name>
        <dbReference type="ChEBI" id="CHEBI:57586"/>
    </ligand>
</feature>
<feature type="binding site" evidence="2">
    <location>
        <position position="185"/>
    </location>
    <ligand>
        <name>biotin</name>
        <dbReference type="ChEBI" id="CHEBI:57586"/>
    </ligand>
</feature>
<keyword evidence="2" id="KW-0547">Nucleotide-binding</keyword>
<accession>A0A0S2KFL2</accession>
<dbReference type="KEGG" id="pspi:PS2015_2471"/>
<keyword evidence="2" id="KW-0238">DNA-binding</keyword>
<comment type="function">
    <text evidence="2">Acts both as a biotin--[acetyl-CoA-carboxylase] ligase and a biotin-operon repressor. In the presence of ATP, BirA activates biotin to form the BirA-biotinyl-5'-adenylate (BirA-bio-5'-AMP or holoBirA) complex. HoloBirA can either transfer the biotinyl moiety to the biotin carboxyl carrier protein (BCCP) subunit of acetyl-CoA carboxylase, or bind to the biotin operator site and inhibit transcription of the operon.</text>
</comment>
<dbReference type="Pfam" id="PF03099">
    <property type="entry name" value="BPL_LplA_LipB"/>
    <property type="match status" value="1"/>
</dbReference>
<dbReference type="PANTHER" id="PTHR12835:SF5">
    <property type="entry name" value="BIOTIN--PROTEIN LIGASE"/>
    <property type="match status" value="1"/>
</dbReference>
<dbReference type="GO" id="GO:0006355">
    <property type="term" value="P:regulation of DNA-templated transcription"/>
    <property type="evidence" value="ECO:0007669"/>
    <property type="project" value="UniProtKB-UniRule"/>
</dbReference>
<dbReference type="PROSITE" id="PS51733">
    <property type="entry name" value="BPL_LPL_CATALYTIC"/>
    <property type="match status" value="1"/>
</dbReference>
<evidence type="ECO:0000313" key="4">
    <source>
        <dbReference type="EMBL" id="ALO47105.1"/>
    </source>
</evidence>
<keyword evidence="2" id="KW-0067">ATP-binding</keyword>
<comment type="similarity">
    <text evidence="2">Belongs to the biotin--protein ligase family.</text>
</comment>
<feature type="DNA-binding region" description="H-T-H motif" evidence="2">
    <location>
        <begin position="18"/>
        <end position="37"/>
    </location>
</feature>
<dbReference type="Gene3D" id="1.10.10.10">
    <property type="entry name" value="Winged helix-like DNA-binding domain superfamily/Winged helix DNA-binding domain"/>
    <property type="match status" value="1"/>
</dbReference>
<reference evidence="4 5" key="1">
    <citation type="submission" date="2015-11" db="EMBL/GenBank/DDBJ databases">
        <authorList>
            <person name="Zhang Y."/>
            <person name="Guo Z."/>
        </authorList>
    </citation>
    <scope>NUCLEOTIDE SEQUENCE [LARGE SCALE GENOMIC DNA]</scope>
    <source>
        <strain evidence="4 5">KCTC 32221</strain>
    </source>
</reference>
<dbReference type="InterPro" id="IPR030855">
    <property type="entry name" value="Bifunct_BirA"/>
</dbReference>
<dbReference type="EC" id="6.3.4.15" evidence="2"/>
<dbReference type="RefSeq" id="WP_058022529.1">
    <property type="nucleotide sequence ID" value="NZ_CP013189.1"/>
</dbReference>
<dbReference type="InterPro" id="IPR004143">
    <property type="entry name" value="BPL_LPL_catalytic"/>
</dbReference>
<dbReference type="SUPFAM" id="SSF55681">
    <property type="entry name" value="Class II aaRS and biotin synthetases"/>
    <property type="match status" value="1"/>
</dbReference>
<dbReference type="Gene3D" id="3.30.930.10">
    <property type="entry name" value="Bira Bifunctional Protein, Domain 2"/>
    <property type="match status" value="1"/>
</dbReference>
<dbReference type="OrthoDB" id="9807064at2"/>
<evidence type="ECO:0000256" key="1">
    <source>
        <dbReference type="ARBA" id="ARBA00022598"/>
    </source>
</evidence>
<evidence type="ECO:0000256" key="2">
    <source>
        <dbReference type="HAMAP-Rule" id="MF_00978"/>
    </source>
</evidence>
<dbReference type="InterPro" id="IPR036388">
    <property type="entry name" value="WH-like_DNA-bd_sf"/>
</dbReference>